<dbReference type="AlphaFoldDB" id="X1ZGX6"/>
<reference evidence="3" key="3">
    <citation type="submission" date="2015-06" db="UniProtKB">
        <authorList>
            <consortium name="EnsemblMetazoa"/>
        </authorList>
    </citation>
    <scope>IDENTIFICATION</scope>
</reference>
<proteinExistence type="inferred from homology"/>
<reference evidence="4" key="2">
    <citation type="journal article" date="2013" name="Nature">
        <title>Insights into bilaterian evolution from three spiralian genomes.</title>
        <authorList>
            <person name="Simakov O."/>
            <person name="Marletaz F."/>
            <person name="Cho S.J."/>
            <person name="Edsinger-Gonzales E."/>
            <person name="Havlak P."/>
            <person name="Hellsten U."/>
            <person name="Kuo D.H."/>
            <person name="Larsson T."/>
            <person name="Lv J."/>
            <person name="Arendt D."/>
            <person name="Savage R."/>
            <person name="Osoegawa K."/>
            <person name="de Jong P."/>
            <person name="Grimwood J."/>
            <person name="Chapman J.A."/>
            <person name="Shapiro H."/>
            <person name="Aerts A."/>
            <person name="Otillar R.P."/>
            <person name="Terry A.Y."/>
            <person name="Boore J.L."/>
            <person name="Grigoriev I.V."/>
            <person name="Lindberg D.R."/>
            <person name="Seaver E.C."/>
            <person name="Weisblat D.A."/>
            <person name="Putnam N.H."/>
            <person name="Rokhsar D.S."/>
        </authorList>
    </citation>
    <scope>NUCLEOTIDE SEQUENCE</scope>
    <source>
        <strain evidence="4">I ESC-2004</strain>
    </source>
</reference>
<dbReference type="HOGENOM" id="CLU_058893_1_0_1"/>
<dbReference type="InterPro" id="IPR002130">
    <property type="entry name" value="Cyclophilin-type_PPIase_dom"/>
</dbReference>
<dbReference type="FunFam" id="2.40.100.10:FF:000048">
    <property type="entry name" value="Peptidyl-prolyl cis-trans isomerase"/>
    <property type="match status" value="1"/>
</dbReference>
<accession>X1ZGX6</accession>
<keyword evidence="4" id="KW-1185">Reference proteome</keyword>
<comment type="catalytic activity">
    <reaction evidence="1">
        <text>[protein]-peptidylproline (omega=180) = [protein]-peptidylproline (omega=0)</text>
        <dbReference type="Rhea" id="RHEA:16237"/>
        <dbReference type="Rhea" id="RHEA-COMP:10747"/>
        <dbReference type="Rhea" id="RHEA-COMP:10748"/>
        <dbReference type="ChEBI" id="CHEBI:83833"/>
        <dbReference type="ChEBI" id="CHEBI:83834"/>
        <dbReference type="EC" id="5.2.1.8"/>
    </reaction>
</comment>
<feature type="domain" description="PPIase cyclophilin-type" evidence="2">
    <location>
        <begin position="128"/>
        <end position="292"/>
    </location>
</feature>
<dbReference type="PRINTS" id="PR00153">
    <property type="entry name" value="CSAPPISMRASE"/>
</dbReference>
<dbReference type="Gene3D" id="2.40.100.10">
    <property type="entry name" value="Cyclophilin-like"/>
    <property type="match status" value="1"/>
</dbReference>
<dbReference type="EC" id="5.2.1.8" evidence="1"/>
<dbReference type="EMBL" id="AMQN01000224">
    <property type="status" value="NOT_ANNOTATED_CDS"/>
    <property type="molecule type" value="Genomic_DNA"/>
</dbReference>
<dbReference type="PANTHER" id="PTHR11071:SF561">
    <property type="entry name" value="PEPTIDYL-PROLYL CIS-TRANS ISOMERASE D-RELATED"/>
    <property type="match status" value="1"/>
</dbReference>
<dbReference type="PANTHER" id="PTHR11071">
    <property type="entry name" value="PEPTIDYL-PROLYL CIS-TRANS ISOMERASE"/>
    <property type="match status" value="1"/>
</dbReference>
<evidence type="ECO:0000313" key="3">
    <source>
        <dbReference type="EnsemblMetazoa" id="CapteP184272"/>
    </source>
</evidence>
<evidence type="ECO:0000256" key="1">
    <source>
        <dbReference type="RuleBase" id="RU363019"/>
    </source>
</evidence>
<name>X1ZGX6_CAPTE</name>
<dbReference type="GO" id="GO:0003755">
    <property type="term" value="F:peptidyl-prolyl cis-trans isomerase activity"/>
    <property type="evidence" value="ECO:0007669"/>
    <property type="project" value="UniProtKB-UniRule"/>
</dbReference>
<reference evidence="4" key="1">
    <citation type="submission" date="2012-12" db="EMBL/GenBank/DDBJ databases">
        <authorList>
            <person name="Hellsten U."/>
            <person name="Grimwood J."/>
            <person name="Chapman J.A."/>
            <person name="Shapiro H."/>
            <person name="Aerts A."/>
            <person name="Otillar R.P."/>
            <person name="Terry A.Y."/>
            <person name="Boore J.L."/>
            <person name="Simakov O."/>
            <person name="Marletaz F."/>
            <person name="Cho S.-J."/>
            <person name="Edsinger-Gonzales E."/>
            <person name="Havlak P."/>
            <person name="Kuo D.-H."/>
            <person name="Larsson T."/>
            <person name="Lv J."/>
            <person name="Arendt D."/>
            <person name="Savage R."/>
            <person name="Osoegawa K."/>
            <person name="de Jong P."/>
            <person name="Lindberg D.R."/>
            <person name="Seaver E.C."/>
            <person name="Weisblat D.A."/>
            <person name="Putnam N.H."/>
            <person name="Grigoriev I.V."/>
            <person name="Rokhsar D.S."/>
        </authorList>
    </citation>
    <scope>NUCLEOTIDE SEQUENCE</scope>
    <source>
        <strain evidence="4">I ESC-2004</strain>
    </source>
</reference>
<dbReference type="Proteomes" id="UP000014760">
    <property type="component" value="Unassembled WGS sequence"/>
</dbReference>
<dbReference type="EnsemblMetazoa" id="CapteT184272">
    <property type="protein sequence ID" value="CapteP184272"/>
    <property type="gene ID" value="CapteG184272"/>
</dbReference>
<sequence>MANEEKLQISVIGLLSDITFHVSKLCAEDLATQNPDDFIVPLTEGLLEFEWDIYIEEKCKDLGSEMWVFKDKSVIFVNNRLIGGPEDLLLWAEEKFNYKNFRPLPLYEALAESSYKKHLNATHHDFVFMDISIGDSPVGRLVFELFTELVPKTCENFRALCTGEKGKSEQNEYALHFLNSIFHRIVPRGWVQGGDIWLKKGDGGESIYGECFPDENFAVRHNKRGILGMANHGPHSNGSQFYITLEPAAWMDTKYVAFGQVIEGTETLRAIESQSTNNQRPLKEIKVTDCGVCTYEF</sequence>
<keyword evidence="1" id="KW-0697">Rotamase</keyword>
<dbReference type="Pfam" id="PF00160">
    <property type="entry name" value="Pro_isomerase"/>
    <property type="match status" value="1"/>
</dbReference>
<evidence type="ECO:0000259" key="2">
    <source>
        <dbReference type="PROSITE" id="PS50072"/>
    </source>
</evidence>
<dbReference type="InterPro" id="IPR029000">
    <property type="entry name" value="Cyclophilin-like_dom_sf"/>
</dbReference>
<organism evidence="3 4">
    <name type="scientific">Capitella teleta</name>
    <name type="common">Polychaete worm</name>
    <dbReference type="NCBI Taxonomy" id="283909"/>
    <lineage>
        <taxon>Eukaryota</taxon>
        <taxon>Metazoa</taxon>
        <taxon>Spiralia</taxon>
        <taxon>Lophotrochozoa</taxon>
        <taxon>Annelida</taxon>
        <taxon>Polychaeta</taxon>
        <taxon>Sedentaria</taxon>
        <taxon>Scolecida</taxon>
        <taxon>Capitellidae</taxon>
        <taxon>Capitella</taxon>
    </lineage>
</organism>
<protein>
    <recommendedName>
        <fullName evidence="1">Peptidyl-prolyl cis-trans isomerase</fullName>
        <shortName evidence="1">PPIase</shortName>
        <ecNumber evidence="1">5.2.1.8</ecNumber>
    </recommendedName>
</protein>
<dbReference type="OMA" id="ECKIINC"/>
<keyword evidence="1" id="KW-0413">Isomerase</keyword>
<dbReference type="OrthoDB" id="408413at2759"/>
<evidence type="ECO:0000313" key="4">
    <source>
        <dbReference type="Proteomes" id="UP000014760"/>
    </source>
</evidence>
<dbReference type="SUPFAM" id="SSF50891">
    <property type="entry name" value="Cyclophilin-like"/>
    <property type="match status" value="1"/>
</dbReference>
<dbReference type="PROSITE" id="PS50072">
    <property type="entry name" value="CSA_PPIASE_2"/>
    <property type="match status" value="1"/>
</dbReference>
<comment type="similarity">
    <text evidence="1">Belongs to the cyclophilin-type PPIase family.</text>
</comment>
<dbReference type="GO" id="GO:0005737">
    <property type="term" value="C:cytoplasm"/>
    <property type="evidence" value="ECO:0007669"/>
    <property type="project" value="TreeGrafter"/>
</dbReference>
<comment type="function">
    <text evidence="1">PPIases accelerate the folding of proteins. It catalyzes the cis-trans isomerization of proline imidic peptide bonds in oligopeptides.</text>
</comment>